<dbReference type="InterPro" id="IPR029068">
    <property type="entry name" value="Glyas_Bleomycin-R_OHBP_Dase"/>
</dbReference>
<accession>A0ABW6W8L1</accession>
<evidence type="ECO:0000259" key="1">
    <source>
        <dbReference type="PROSITE" id="PS51819"/>
    </source>
</evidence>
<organism evidence="2 3">
    <name type="scientific">Paractinoplanes globisporus</name>
    <dbReference type="NCBI Taxonomy" id="113565"/>
    <lineage>
        <taxon>Bacteria</taxon>
        <taxon>Bacillati</taxon>
        <taxon>Actinomycetota</taxon>
        <taxon>Actinomycetes</taxon>
        <taxon>Micromonosporales</taxon>
        <taxon>Micromonosporaceae</taxon>
        <taxon>Paractinoplanes</taxon>
    </lineage>
</organism>
<feature type="domain" description="VOC" evidence="1">
    <location>
        <begin position="7"/>
        <end position="124"/>
    </location>
</feature>
<name>A0ABW6W8L1_9ACTN</name>
<dbReference type="InterPro" id="IPR004360">
    <property type="entry name" value="Glyas_Fos-R_dOase_dom"/>
</dbReference>
<keyword evidence="3" id="KW-1185">Reference proteome</keyword>
<dbReference type="Proteomes" id="UP001602245">
    <property type="component" value="Unassembled WGS sequence"/>
</dbReference>
<evidence type="ECO:0000313" key="3">
    <source>
        <dbReference type="Proteomes" id="UP001602245"/>
    </source>
</evidence>
<protein>
    <submittedName>
        <fullName evidence="2">VOC family protein</fullName>
    </submittedName>
</protein>
<dbReference type="RefSeq" id="WP_020518310.1">
    <property type="nucleotide sequence ID" value="NZ_JBIAZU010000002.1"/>
</dbReference>
<dbReference type="PROSITE" id="PS51819">
    <property type="entry name" value="VOC"/>
    <property type="match status" value="1"/>
</dbReference>
<dbReference type="Gene3D" id="3.30.720.110">
    <property type="match status" value="1"/>
</dbReference>
<dbReference type="InterPro" id="IPR037523">
    <property type="entry name" value="VOC_core"/>
</dbReference>
<dbReference type="Gene3D" id="3.30.720.120">
    <property type="match status" value="1"/>
</dbReference>
<sequence length="143" mass="15346">MYDPKRGYPVVVPCVLYDDLVSAAEWLTTVLEMRQVVRAELPGGWVGHIELERAGSIILLGRRGGESAGANSVTQVFVDDVATACGRAAGAGGTVLEAPADRPWGVRQALVTDLEGQRWVLCEHLRDTDPADWYGTVFGPVPG</sequence>
<dbReference type="Pfam" id="PF00903">
    <property type="entry name" value="Glyoxalase"/>
    <property type="match status" value="1"/>
</dbReference>
<dbReference type="EMBL" id="JBIAZU010000002">
    <property type="protein sequence ID" value="MFF5289625.1"/>
    <property type="molecule type" value="Genomic_DNA"/>
</dbReference>
<evidence type="ECO:0000313" key="2">
    <source>
        <dbReference type="EMBL" id="MFF5289625.1"/>
    </source>
</evidence>
<proteinExistence type="predicted"/>
<gene>
    <name evidence="2" type="ORF">ACFY35_09310</name>
</gene>
<comment type="caution">
    <text evidence="2">The sequence shown here is derived from an EMBL/GenBank/DDBJ whole genome shotgun (WGS) entry which is preliminary data.</text>
</comment>
<dbReference type="SUPFAM" id="SSF54593">
    <property type="entry name" value="Glyoxalase/Bleomycin resistance protein/Dihydroxybiphenyl dioxygenase"/>
    <property type="match status" value="1"/>
</dbReference>
<reference evidence="2 3" key="1">
    <citation type="submission" date="2024-10" db="EMBL/GenBank/DDBJ databases">
        <title>The Natural Products Discovery Center: Release of the First 8490 Sequenced Strains for Exploring Actinobacteria Biosynthetic Diversity.</title>
        <authorList>
            <person name="Kalkreuter E."/>
            <person name="Kautsar S.A."/>
            <person name="Yang D."/>
            <person name="Bader C.D."/>
            <person name="Teijaro C.N."/>
            <person name="Fluegel L."/>
            <person name="Davis C.M."/>
            <person name="Simpson J.R."/>
            <person name="Lauterbach L."/>
            <person name="Steele A.D."/>
            <person name="Gui C."/>
            <person name="Meng S."/>
            <person name="Li G."/>
            <person name="Viehrig K."/>
            <person name="Ye F."/>
            <person name="Su P."/>
            <person name="Kiefer A.F."/>
            <person name="Nichols A."/>
            <person name="Cepeda A.J."/>
            <person name="Yan W."/>
            <person name="Fan B."/>
            <person name="Jiang Y."/>
            <person name="Adhikari A."/>
            <person name="Zheng C.-J."/>
            <person name="Schuster L."/>
            <person name="Cowan T.M."/>
            <person name="Smanski M.J."/>
            <person name="Chevrette M.G."/>
            <person name="De Carvalho L.P.S."/>
            <person name="Shen B."/>
        </authorList>
    </citation>
    <scope>NUCLEOTIDE SEQUENCE [LARGE SCALE GENOMIC DNA]</scope>
    <source>
        <strain evidence="2 3">NPDC000087</strain>
    </source>
</reference>